<dbReference type="AlphaFoldDB" id="A0A074WG17"/>
<dbReference type="GeneID" id="25411799"/>
<protein>
    <submittedName>
        <fullName evidence="1">Uncharacterized protein</fullName>
    </submittedName>
</protein>
<accession>A0A074WG17</accession>
<reference evidence="1 2" key="1">
    <citation type="journal article" date="2014" name="BMC Genomics">
        <title>Genome sequencing of four Aureobasidium pullulans varieties: biotechnological potential, stress tolerance, and description of new species.</title>
        <authorList>
            <person name="Gostin Ar C."/>
            <person name="Ohm R.A."/>
            <person name="Kogej T."/>
            <person name="Sonjak S."/>
            <person name="Turk M."/>
            <person name="Zajc J."/>
            <person name="Zalar P."/>
            <person name="Grube M."/>
            <person name="Sun H."/>
            <person name="Han J."/>
            <person name="Sharma A."/>
            <person name="Chiniquy J."/>
            <person name="Ngan C.Y."/>
            <person name="Lipzen A."/>
            <person name="Barry K."/>
            <person name="Grigoriev I.V."/>
            <person name="Gunde-Cimerman N."/>
        </authorList>
    </citation>
    <scope>NUCLEOTIDE SEQUENCE [LARGE SCALE GENOMIC DNA]</scope>
    <source>
        <strain evidence="1 2">CBS 147.97</strain>
    </source>
</reference>
<dbReference type="EMBL" id="KL584717">
    <property type="protein sequence ID" value="KEQ70519.1"/>
    <property type="molecule type" value="Genomic_DNA"/>
</dbReference>
<dbReference type="HOGENOM" id="CLU_095770_2_0_1"/>
<keyword evidence="2" id="KW-1185">Reference proteome</keyword>
<dbReference type="OrthoDB" id="2679825at2759"/>
<dbReference type="RefSeq" id="XP_013424551.1">
    <property type="nucleotide sequence ID" value="XM_013569097.1"/>
</dbReference>
<gene>
    <name evidence="1" type="ORF">M436DRAFT_53561</name>
</gene>
<dbReference type="Proteomes" id="UP000027730">
    <property type="component" value="Unassembled WGS sequence"/>
</dbReference>
<organism evidence="1 2">
    <name type="scientific">Aureobasidium namibiae CBS 147.97</name>
    <dbReference type="NCBI Taxonomy" id="1043004"/>
    <lineage>
        <taxon>Eukaryota</taxon>
        <taxon>Fungi</taxon>
        <taxon>Dikarya</taxon>
        <taxon>Ascomycota</taxon>
        <taxon>Pezizomycotina</taxon>
        <taxon>Dothideomycetes</taxon>
        <taxon>Dothideomycetidae</taxon>
        <taxon>Dothideales</taxon>
        <taxon>Saccotheciaceae</taxon>
        <taxon>Aureobasidium</taxon>
    </lineage>
</organism>
<sequence>MPSNKDRLYVALYARGGSAKMAGKEDTYQWAFLVGPKSDKNEGRGARYHARNHATAEADSVWAFEEVRTSLMPTQMILVRVLIAKIENTDKLAQLLRQVPVKQGQQDWNCVSWVKEALSQLEMSADILGTGVVQWEAVRNAAMSYCQKKRDQRRFDSAAKYDITRVPTFDLIQGKETIE</sequence>
<dbReference type="Pfam" id="PF21858">
    <property type="entry name" value="DUF6914"/>
    <property type="match status" value="1"/>
</dbReference>
<proteinExistence type="predicted"/>
<name>A0A074WG17_9PEZI</name>
<evidence type="ECO:0000313" key="1">
    <source>
        <dbReference type="EMBL" id="KEQ70519.1"/>
    </source>
</evidence>
<evidence type="ECO:0000313" key="2">
    <source>
        <dbReference type="Proteomes" id="UP000027730"/>
    </source>
</evidence>
<dbReference type="InterPro" id="IPR054208">
    <property type="entry name" value="DUF6914"/>
</dbReference>